<proteinExistence type="predicted"/>
<organism evidence="1 2">
    <name type="scientific">Spirosoma foliorum</name>
    <dbReference type="NCBI Taxonomy" id="2710596"/>
    <lineage>
        <taxon>Bacteria</taxon>
        <taxon>Pseudomonadati</taxon>
        <taxon>Bacteroidota</taxon>
        <taxon>Cytophagia</taxon>
        <taxon>Cytophagales</taxon>
        <taxon>Cytophagaceae</taxon>
        <taxon>Spirosoma</taxon>
    </lineage>
</organism>
<protein>
    <submittedName>
        <fullName evidence="1">DUF1059 domain-containing protein</fullName>
    </submittedName>
</protein>
<gene>
    <name evidence="1" type="ORF">H3H32_05810</name>
</gene>
<dbReference type="InterPro" id="IPR009409">
    <property type="entry name" value="DUF1059"/>
</dbReference>
<keyword evidence="2" id="KW-1185">Reference proteome</keyword>
<name>A0A7G5H014_9BACT</name>
<evidence type="ECO:0000313" key="2">
    <source>
        <dbReference type="Proteomes" id="UP000515369"/>
    </source>
</evidence>
<dbReference type="Pfam" id="PF06348">
    <property type="entry name" value="DUF1059"/>
    <property type="match status" value="1"/>
</dbReference>
<dbReference type="AlphaFoldDB" id="A0A7G5H014"/>
<evidence type="ECO:0000313" key="1">
    <source>
        <dbReference type="EMBL" id="QMW04456.1"/>
    </source>
</evidence>
<dbReference type="Proteomes" id="UP000515369">
    <property type="component" value="Chromosome"/>
</dbReference>
<dbReference type="KEGG" id="sfol:H3H32_05810"/>
<sequence>MKVLHCKDVGFDCPGVIQAESETEVLELAAQHAQEAHQVTVTPDMAAQIKHLIREA</sequence>
<dbReference type="EMBL" id="CP059732">
    <property type="protein sequence ID" value="QMW04456.1"/>
    <property type="molecule type" value="Genomic_DNA"/>
</dbReference>
<reference evidence="1 2" key="1">
    <citation type="submission" date="2020-07" db="EMBL/GenBank/DDBJ databases">
        <title>Spirosoma foliorum sp. nov., isolated from the leaves on the Nejang mountain Korea, Republic of.</title>
        <authorList>
            <person name="Ho H."/>
            <person name="Lee Y.-J."/>
            <person name="Nurcahyanto D.-A."/>
            <person name="Kim S.-G."/>
        </authorList>
    </citation>
    <scope>NUCLEOTIDE SEQUENCE [LARGE SCALE GENOMIC DNA]</scope>
    <source>
        <strain evidence="1 2">PL0136</strain>
    </source>
</reference>
<accession>A0A7G5H014</accession>
<dbReference type="RefSeq" id="WP_182461710.1">
    <property type="nucleotide sequence ID" value="NZ_CP059732.1"/>
</dbReference>